<dbReference type="PIRSF" id="PIRSF000097">
    <property type="entry name" value="AKR"/>
    <property type="match status" value="1"/>
</dbReference>
<evidence type="ECO:0000256" key="3">
    <source>
        <dbReference type="ARBA" id="ARBA00023002"/>
    </source>
</evidence>
<dbReference type="InterPro" id="IPR036812">
    <property type="entry name" value="NAD(P)_OxRdtase_dom_sf"/>
</dbReference>
<evidence type="ECO:0000259" key="7">
    <source>
        <dbReference type="Pfam" id="PF00248"/>
    </source>
</evidence>
<evidence type="ECO:0000256" key="5">
    <source>
        <dbReference type="PIRSR" id="PIRSR000097-2"/>
    </source>
</evidence>
<name>A0A0J8J9G8_9LIST</name>
<feature type="domain" description="NADP-dependent oxidoreductase" evidence="7">
    <location>
        <begin position="9"/>
        <end position="262"/>
    </location>
</feature>
<proteinExistence type="inferred from homology"/>
<sequence length="299" mass="34701">MNNLELPQIGLGTWLLTDYNELKAAIHAALEEGYRHIDTAQMYNNEADIGLILEAEKIDRNDLFLTTKIAPMNYLKHTRASVFGSLRRLKTDYLDLVLLHAEIQSELNLQAYKELIELQKEGKIKHIGVSNFSISGIQYLIEKTGVKPYMNQIVCSPTTRPIELETFCKENDIQLTGYSILKPYFTPNPFYPESALTSSEKQFLDQLCEKYDVGIGQLLNRWAIQHGYHVIPKSSRAKRVIENYHMDFTISDTDMESIDQMNRFSAEEYQENVKQWENQITDQMLEKGLLYDTHFVRDF</sequence>
<dbReference type="Gene3D" id="3.20.20.100">
    <property type="entry name" value="NADP-dependent oxidoreductase domain"/>
    <property type="match status" value="1"/>
</dbReference>
<evidence type="ECO:0000256" key="4">
    <source>
        <dbReference type="PIRSR" id="PIRSR000097-1"/>
    </source>
</evidence>
<comment type="similarity">
    <text evidence="1">Belongs to the aldo/keto reductase family.</text>
</comment>
<dbReference type="OrthoDB" id="9773828at2"/>
<dbReference type="EMBL" id="AZHO01000005">
    <property type="protein sequence ID" value="KMT60971.1"/>
    <property type="molecule type" value="Genomic_DNA"/>
</dbReference>
<dbReference type="PATRIC" id="fig|1430899.3.peg.401"/>
<keyword evidence="3" id="KW-0560">Oxidoreductase</keyword>
<reference evidence="8 9" key="1">
    <citation type="journal article" date="2015" name="Genome Biol. Evol.">
        <title>Comparative Genomics of Listeria Sensu Lato: Genus-Wide Differences in Evolutionary Dynamics and the Progressive Gain of Complex, Potentially Pathogenicity-Related Traits through Lateral Gene Transfer.</title>
        <authorList>
            <person name="Chiara M."/>
            <person name="Caruso M."/>
            <person name="D'Erchia A.M."/>
            <person name="Manzari C."/>
            <person name="Fraccalvieri R."/>
            <person name="Goffredo E."/>
            <person name="Latorre L."/>
            <person name="Miccolupo A."/>
            <person name="Padalino I."/>
            <person name="Santagada G."/>
            <person name="Chiocco D."/>
            <person name="Pesole G."/>
            <person name="Horner D.S."/>
            <person name="Parisi A."/>
        </authorList>
    </citation>
    <scope>NUCLEOTIDE SEQUENCE [LARGE SCALE GENOMIC DNA]</scope>
    <source>
        <strain evidence="8 9">1991</strain>
    </source>
</reference>
<keyword evidence="2" id="KW-0521">NADP</keyword>
<dbReference type="PRINTS" id="PR00069">
    <property type="entry name" value="ALDKETRDTASE"/>
</dbReference>
<organism evidence="8 9">
    <name type="scientific">Listeria fleischmannii 1991</name>
    <dbReference type="NCBI Taxonomy" id="1430899"/>
    <lineage>
        <taxon>Bacteria</taxon>
        <taxon>Bacillati</taxon>
        <taxon>Bacillota</taxon>
        <taxon>Bacilli</taxon>
        <taxon>Bacillales</taxon>
        <taxon>Listeriaceae</taxon>
        <taxon>Listeria</taxon>
    </lineage>
</organism>
<dbReference type="RefSeq" id="WP_007475983.1">
    <property type="nucleotide sequence ID" value="NZ_KQ130610.1"/>
</dbReference>
<accession>A0A0J8J9G8</accession>
<dbReference type="PROSITE" id="PS00798">
    <property type="entry name" value="ALDOKETO_REDUCTASE_1"/>
    <property type="match status" value="1"/>
</dbReference>
<dbReference type="GO" id="GO:0016616">
    <property type="term" value="F:oxidoreductase activity, acting on the CH-OH group of donors, NAD or NADP as acceptor"/>
    <property type="evidence" value="ECO:0007669"/>
    <property type="project" value="UniProtKB-ARBA"/>
</dbReference>
<dbReference type="InterPro" id="IPR020471">
    <property type="entry name" value="AKR"/>
</dbReference>
<dbReference type="PROSITE" id="PS00062">
    <property type="entry name" value="ALDOKETO_REDUCTASE_2"/>
    <property type="match status" value="1"/>
</dbReference>
<dbReference type="InterPro" id="IPR018170">
    <property type="entry name" value="Aldo/ket_reductase_CS"/>
</dbReference>
<feature type="active site" description="Proton donor" evidence="4">
    <location>
        <position position="43"/>
    </location>
</feature>
<feature type="site" description="Lowers pKa of active site Tyr" evidence="6">
    <location>
        <position position="68"/>
    </location>
</feature>
<keyword evidence="9" id="KW-1185">Reference proteome</keyword>
<comment type="caution">
    <text evidence="8">The sequence shown here is derived from an EMBL/GenBank/DDBJ whole genome shotgun (WGS) entry which is preliminary data.</text>
</comment>
<evidence type="ECO:0000256" key="1">
    <source>
        <dbReference type="ARBA" id="ARBA00007905"/>
    </source>
</evidence>
<evidence type="ECO:0000313" key="9">
    <source>
        <dbReference type="Proteomes" id="UP000052258"/>
    </source>
</evidence>
<dbReference type="SUPFAM" id="SSF51430">
    <property type="entry name" value="NAD(P)-linked oxidoreductase"/>
    <property type="match status" value="1"/>
</dbReference>
<dbReference type="Pfam" id="PF00248">
    <property type="entry name" value="Aldo_ket_red"/>
    <property type="match status" value="1"/>
</dbReference>
<evidence type="ECO:0000313" key="8">
    <source>
        <dbReference type="EMBL" id="KMT60971.1"/>
    </source>
</evidence>
<dbReference type="InterPro" id="IPR023210">
    <property type="entry name" value="NADP_OxRdtase_dom"/>
</dbReference>
<dbReference type="PANTHER" id="PTHR43827:SF3">
    <property type="entry name" value="NADP-DEPENDENT OXIDOREDUCTASE DOMAIN-CONTAINING PROTEIN"/>
    <property type="match status" value="1"/>
</dbReference>
<gene>
    <name evidence="8" type="ORF">X560_0391</name>
</gene>
<evidence type="ECO:0000256" key="2">
    <source>
        <dbReference type="ARBA" id="ARBA00022857"/>
    </source>
</evidence>
<evidence type="ECO:0000256" key="6">
    <source>
        <dbReference type="PIRSR" id="PIRSR000097-3"/>
    </source>
</evidence>
<protein>
    <submittedName>
        <fullName evidence="8">Aldo/keto reductase</fullName>
    </submittedName>
</protein>
<dbReference type="CDD" id="cd19071">
    <property type="entry name" value="AKR_AKR1-5-like"/>
    <property type="match status" value="1"/>
</dbReference>
<dbReference type="Proteomes" id="UP000052258">
    <property type="component" value="Unassembled WGS sequence"/>
</dbReference>
<dbReference type="AlphaFoldDB" id="A0A0J8J9G8"/>
<feature type="binding site" evidence="5">
    <location>
        <position position="100"/>
    </location>
    <ligand>
        <name>substrate</name>
    </ligand>
</feature>
<dbReference type="PANTHER" id="PTHR43827">
    <property type="entry name" value="2,5-DIKETO-D-GLUCONIC ACID REDUCTASE"/>
    <property type="match status" value="1"/>
</dbReference>